<feature type="signal peptide" evidence="2">
    <location>
        <begin position="1"/>
        <end position="24"/>
    </location>
</feature>
<sequence length="232" mass="22600">MRKIAARRIIGVVAGLTAASLVVAGCGNGDSDKGEAATSAVTSAADASSAGPAASSAPASSATAASSASASRATGSSAPVPAGGVKVKGADGSDVTLTGPIAAKYSAATQAQRTALGVVLTGDHNAGTRESGVIFQQFKGGVITARNAAAGTPAYITWGRIRDAWNVERGPDGRPSPAGRNGSAGPLGAVTSDETTAGAVKQTTFEHGRITFDPRTGKVEVTVNGTVVPAGI</sequence>
<dbReference type="Proteomes" id="UP000271626">
    <property type="component" value="Chromosome"/>
</dbReference>
<proteinExistence type="predicted"/>
<organism evidence="3 4">
    <name type="scientific">Tsukamurella paurometabola</name>
    <name type="common">Corynebacterium paurometabolum</name>
    <dbReference type="NCBI Taxonomy" id="2061"/>
    <lineage>
        <taxon>Bacteria</taxon>
        <taxon>Bacillati</taxon>
        <taxon>Actinomycetota</taxon>
        <taxon>Actinomycetes</taxon>
        <taxon>Mycobacteriales</taxon>
        <taxon>Tsukamurellaceae</taxon>
        <taxon>Tsukamurella</taxon>
    </lineage>
</organism>
<dbReference type="OrthoDB" id="4374516at2"/>
<feature type="chain" id="PRO_5039113251" evidence="2">
    <location>
        <begin position="25"/>
        <end position="232"/>
    </location>
</feature>
<evidence type="ECO:0000256" key="1">
    <source>
        <dbReference type="SAM" id="MobiDB-lite"/>
    </source>
</evidence>
<dbReference type="Pfam" id="PF08310">
    <property type="entry name" value="LGFP"/>
    <property type="match status" value="1"/>
</dbReference>
<evidence type="ECO:0000256" key="2">
    <source>
        <dbReference type="SAM" id="SignalP"/>
    </source>
</evidence>
<keyword evidence="2" id="KW-0732">Signal</keyword>
<protein>
    <submittedName>
        <fullName evidence="3">LGFP repeat</fullName>
    </submittedName>
</protein>
<reference evidence="3 4" key="1">
    <citation type="submission" date="2018-12" db="EMBL/GenBank/DDBJ databases">
        <authorList>
            <consortium name="Pathogen Informatics"/>
        </authorList>
    </citation>
    <scope>NUCLEOTIDE SEQUENCE [LARGE SCALE GENOMIC DNA]</scope>
    <source>
        <strain evidence="3 4">NCTC10741</strain>
    </source>
</reference>
<dbReference type="RefSeq" id="WP_126197607.1">
    <property type="nucleotide sequence ID" value="NZ_CP085954.1"/>
</dbReference>
<accession>A0A3P8K5Q4</accession>
<feature type="region of interest" description="Disordered" evidence="1">
    <location>
        <begin position="168"/>
        <end position="193"/>
    </location>
</feature>
<name>A0A3P8K5Q4_TSUPA</name>
<gene>
    <name evidence="3" type="ORF">NCTC10741_03832</name>
</gene>
<dbReference type="PROSITE" id="PS51257">
    <property type="entry name" value="PROKAR_LIPOPROTEIN"/>
    <property type="match status" value="1"/>
</dbReference>
<evidence type="ECO:0000313" key="3">
    <source>
        <dbReference type="EMBL" id="VDR40669.1"/>
    </source>
</evidence>
<dbReference type="AlphaFoldDB" id="A0A3P8K5Q4"/>
<feature type="compositionally biased region" description="Low complexity" evidence="1">
    <location>
        <begin position="69"/>
        <end position="78"/>
    </location>
</feature>
<feature type="region of interest" description="Disordered" evidence="1">
    <location>
        <begin position="69"/>
        <end position="88"/>
    </location>
</feature>
<evidence type="ECO:0000313" key="4">
    <source>
        <dbReference type="Proteomes" id="UP000271626"/>
    </source>
</evidence>
<dbReference type="InterPro" id="IPR013207">
    <property type="entry name" value="LGFP"/>
</dbReference>
<dbReference type="EMBL" id="LR131273">
    <property type="protein sequence ID" value="VDR40669.1"/>
    <property type="molecule type" value="Genomic_DNA"/>
</dbReference>